<dbReference type="GO" id="GO:0008270">
    <property type="term" value="F:zinc ion binding"/>
    <property type="evidence" value="ECO:0007669"/>
    <property type="project" value="UniProtKB-KW"/>
</dbReference>
<feature type="zinc finger region" description="C3H1-type" evidence="1">
    <location>
        <begin position="377"/>
        <end position="406"/>
    </location>
</feature>
<dbReference type="Proteomes" id="UP000016923">
    <property type="component" value="Unassembled WGS sequence"/>
</dbReference>
<evidence type="ECO:0000313" key="4">
    <source>
        <dbReference type="EMBL" id="EPE09903.1"/>
    </source>
</evidence>
<keyword evidence="5" id="KW-1185">Reference proteome</keyword>
<name>S3CT94_OPHP1</name>
<feature type="compositionally biased region" description="Low complexity" evidence="2">
    <location>
        <begin position="627"/>
        <end position="636"/>
    </location>
</feature>
<dbReference type="InterPro" id="IPR000571">
    <property type="entry name" value="Znf_CCCH"/>
</dbReference>
<evidence type="ECO:0000259" key="3">
    <source>
        <dbReference type="PROSITE" id="PS50103"/>
    </source>
</evidence>
<evidence type="ECO:0000256" key="2">
    <source>
        <dbReference type="SAM" id="MobiDB-lite"/>
    </source>
</evidence>
<keyword evidence="1" id="KW-0863">Zinc-finger</keyword>
<proteinExistence type="predicted"/>
<accession>S3CT94</accession>
<feature type="compositionally biased region" description="Low complexity" evidence="2">
    <location>
        <begin position="538"/>
        <end position="564"/>
    </location>
</feature>
<feature type="region of interest" description="Disordered" evidence="2">
    <location>
        <begin position="627"/>
        <end position="678"/>
    </location>
</feature>
<feature type="compositionally biased region" description="Polar residues" evidence="2">
    <location>
        <begin position="663"/>
        <end position="678"/>
    </location>
</feature>
<protein>
    <submittedName>
        <fullName evidence="4">C-x8-c-x5-c-x3-h type zinc finger protein</fullName>
    </submittedName>
</protein>
<dbReference type="STRING" id="1262450.S3CT94"/>
<gene>
    <name evidence="4" type="ORF">F503_04998</name>
</gene>
<keyword evidence="1" id="KW-0479">Metal-binding</keyword>
<dbReference type="PROSITE" id="PS50103">
    <property type="entry name" value="ZF_C3H1"/>
    <property type="match status" value="1"/>
</dbReference>
<keyword evidence="1" id="KW-0862">Zinc</keyword>
<feature type="region of interest" description="Disordered" evidence="2">
    <location>
        <begin position="432"/>
        <end position="451"/>
    </location>
</feature>
<dbReference type="eggNOG" id="ENOG502ST3I">
    <property type="taxonomic scope" value="Eukaryota"/>
</dbReference>
<sequence length="678" mass="73753">MEFVSSSRNLPSINRNQYREALSPSHRIAAHRHLPVRNESPRPDLYQGRVPPYFSDGRLDLSRPATLPSARLQEGLGLWHGSRSHLVTPCINSQPFPRVIHRHQHQLQHQHPPLQTYRDTSQRRDPLSNKLFLGRSSLSGNNITENASPNCLSPFLPSLESHLPVDSPFEINNAAGETMDPRPSSTNSPPTPLSSPRDSARTAAGRESATPVSEENVAAFFARLPPQSALVLTQPSSASLGTRGTNMPSYFAAPHPLLQDRTAEPPSRLAPLSHNEPVSGPADFYAYCLDRGNGMFTRLIPADTLPMMGNVPPLLASSYGMKVLPDPPLQTQSPTMPMHLARVSSHLFPAASRRQMYNGPAPPPSAFSHSFGQRPGKKNKIYCSKWVHDGTCAFTQQGCKYKHEMPHDTKTQRDLGLFQGYPAWYKKWQQEQEQKQLQEPQEPLSSTEMFSSTVSLGAHAIPPPLPSVYGQPATPVMMRTRDLDLANQPTPPFSEKIKGPGGLFGGGAGTPQAAPWPSTEKLTDSFGRNFGFSDTGYSQSQSQQAQPAHLLAQQQYRQQSSSASNTGYSLPSFADPAYIRSPNQTSRFYLGQAQAYSANPPPRDSASRASSDAADYSAFGPICPPSSTMAPASPSTVQPVASLGGVFDQLRGPGTGNPFESYGSHSSSTGFGRGNTRS</sequence>
<feature type="region of interest" description="Disordered" evidence="2">
    <location>
        <begin position="167"/>
        <end position="212"/>
    </location>
</feature>
<feature type="domain" description="C3H1-type" evidence="3">
    <location>
        <begin position="377"/>
        <end position="406"/>
    </location>
</feature>
<organism evidence="4 5">
    <name type="scientific">Ophiostoma piceae (strain UAMH 11346)</name>
    <name type="common">Sap stain fungus</name>
    <dbReference type="NCBI Taxonomy" id="1262450"/>
    <lineage>
        <taxon>Eukaryota</taxon>
        <taxon>Fungi</taxon>
        <taxon>Dikarya</taxon>
        <taxon>Ascomycota</taxon>
        <taxon>Pezizomycotina</taxon>
        <taxon>Sordariomycetes</taxon>
        <taxon>Sordariomycetidae</taxon>
        <taxon>Ophiostomatales</taxon>
        <taxon>Ophiostomataceae</taxon>
        <taxon>Ophiostoma</taxon>
    </lineage>
</organism>
<dbReference type="HOGENOM" id="CLU_405484_0_0_1"/>
<dbReference type="OrthoDB" id="5355510at2759"/>
<feature type="region of interest" description="Disordered" evidence="2">
    <location>
        <begin position="498"/>
        <end position="568"/>
    </location>
</feature>
<dbReference type="VEuPathDB" id="FungiDB:F503_04998"/>
<reference evidence="4 5" key="1">
    <citation type="journal article" date="2013" name="BMC Genomics">
        <title>The genome and transcriptome of the pine saprophyte Ophiostoma piceae, and a comparison with the bark beetle-associated pine pathogen Grosmannia clavigera.</title>
        <authorList>
            <person name="Haridas S."/>
            <person name="Wang Y."/>
            <person name="Lim L."/>
            <person name="Massoumi Alamouti S."/>
            <person name="Jackman S."/>
            <person name="Docking R."/>
            <person name="Robertson G."/>
            <person name="Birol I."/>
            <person name="Bohlmann J."/>
            <person name="Breuil C."/>
        </authorList>
    </citation>
    <scope>NUCLEOTIDE SEQUENCE [LARGE SCALE GENOMIC DNA]</scope>
    <source>
        <strain evidence="4 5">UAMH 11346</strain>
    </source>
</reference>
<feature type="compositionally biased region" description="Gly residues" evidence="2">
    <location>
        <begin position="499"/>
        <end position="509"/>
    </location>
</feature>
<dbReference type="EMBL" id="KE148146">
    <property type="protein sequence ID" value="EPE09903.1"/>
    <property type="molecule type" value="Genomic_DNA"/>
</dbReference>
<dbReference type="AlphaFoldDB" id="S3CT94"/>
<evidence type="ECO:0000256" key="1">
    <source>
        <dbReference type="PROSITE-ProRule" id="PRU00723"/>
    </source>
</evidence>
<evidence type="ECO:0000313" key="5">
    <source>
        <dbReference type="Proteomes" id="UP000016923"/>
    </source>
</evidence>